<dbReference type="SUPFAM" id="SSF53335">
    <property type="entry name" value="S-adenosyl-L-methionine-dependent methyltransferases"/>
    <property type="match status" value="1"/>
</dbReference>
<dbReference type="CDD" id="cd02440">
    <property type="entry name" value="AdoMet_MTases"/>
    <property type="match status" value="1"/>
</dbReference>
<reference evidence="2 3" key="1">
    <citation type="submission" date="2020-08" db="EMBL/GenBank/DDBJ databases">
        <title>Genomic Encyclopedia of Type Strains, Phase IV (KMG-IV): sequencing the most valuable type-strain genomes for metagenomic binning, comparative biology and taxonomic classification.</title>
        <authorList>
            <person name="Goeker M."/>
        </authorList>
    </citation>
    <scope>NUCLEOTIDE SEQUENCE [LARGE SCALE GENOMIC DNA]</scope>
    <source>
        <strain evidence="2 3">DSM 25481</strain>
    </source>
</reference>
<dbReference type="RefSeq" id="WP_183394580.1">
    <property type="nucleotide sequence ID" value="NZ_JACIDR010000002.1"/>
</dbReference>
<dbReference type="InterPro" id="IPR041698">
    <property type="entry name" value="Methyltransf_25"/>
</dbReference>
<dbReference type="Gene3D" id="3.40.50.150">
    <property type="entry name" value="Vaccinia Virus protein VP39"/>
    <property type="match status" value="1"/>
</dbReference>
<name>A0A7W6GF90_9HYPH</name>
<proteinExistence type="predicted"/>
<keyword evidence="2" id="KW-0489">Methyltransferase</keyword>
<keyword evidence="2" id="KW-0808">Transferase</keyword>
<dbReference type="AlphaFoldDB" id="A0A7W6GF90"/>
<dbReference type="Proteomes" id="UP000528964">
    <property type="component" value="Unassembled WGS sequence"/>
</dbReference>
<keyword evidence="3" id="KW-1185">Reference proteome</keyword>
<dbReference type="InterPro" id="IPR029063">
    <property type="entry name" value="SAM-dependent_MTases_sf"/>
</dbReference>
<organism evidence="2 3">
    <name type="scientific">Hansschlegelia beijingensis</name>
    <dbReference type="NCBI Taxonomy" id="1133344"/>
    <lineage>
        <taxon>Bacteria</taxon>
        <taxon>Pseudomonadati</taxon>
        <taxon>Pseudomonadota</taxon>
        <taxon>Alphaproteobacteria</taxon>
        <taxon>Hyphomicrobiales</taxon>
        <taxon>Methylopilaceae</taxon>
        <taxon>Hansschlegelia</taxon>
    </lineage>
</organism>
<dbReference type="GO" id="GO:0032259">
    <property type="term" value="P:methylation"/>
    <property type="evidence" value="ECO:0007669"/>
    <property type="project" value="UniProtKB-KW"/>
</dbReference>
<dbReference type="Pfam" id="PF13649">
    <property type="entry name" value="Methyltransf_25"/>
    <property type="match status" value="1"/>
</dbReference>
<sequence>MTPFDRRRRSDAAELMDADDVDYDTFRGCLSDLATVNRMSLGYRPTLEFLHRLARDGRWPRDRALRVVDVGCGYGDTLRAIAHWAAKRGLAIDLTGVDRNRWSARAAAEATPQGMNIAWRTADIFDYRPDDSVDVIVSSLFAHHLDDTALLRFLVWMEGAAALGWFINDLHRHQLAFSGFKAASRALRLHPFVQHDGPVSFARSFVAADWRRMLAEAGIRPDAARVSRRFPFRLCVDRTKPA</sequence>
<protein>
    <submittedName>
        <fullName evidence="2">SAM-dependent methyltransferase</fullName>
    </submittedName>
</protein>
<evidence type="ECO:0000313" key="2">
    <source>
        <dbReference type="EMBL" id="MBB3972692.1"/>
    </source>
</evidence>
<evidence type="ECO:0000313" key="3">
    <source>
        <dbReference type="Proteomes" id="UP000528964"/>
    </source>
</evidence>
<dbReference type="EMBL" id="JACIDR010000002">
    <property type="protein sequence ID" value="MBB3972692.1"/>
    <property type="molecule type" value="Genomic_DNA"/>
</dbReference>
<feature type="domain" description="Methyltransferase" evidence="1">
    <location>
        <begin position="67"/>
        <end position="154"/>
    </location>
</feature>
<gene>
    <name evidence="2" type="ORF">GGR24_001349</name>
</gene>
<evidence type="ECO:0000259" key="1">
    <source>
        <dbReference type="Pfam" id="PF13649"/>
    </source>
</evidence>
<comment type="caution">
    <text evidence="2">The sequence shown here is derived from an EMBL/GenBank/DDBJ whole genome shotgun (WGS) entry which is preliminary data.</text>
</comment>
<dbReference type="GO" id="GO:0008168">
    <property type="term" value="F:methyltransferase activity"/>
    <property type="evidence" value="ECO:0007669"/>
    <property type="project" value="UniProtKB-KW"/>
</dbReference>
<accession>A0A7W6GF90</accession>